<dbReference type="PROSITE" id="PS00211">
    <property type="entry name" value="ABC_TRANSPORTER_1"/>
    <property type="match status" value="1"/>
</dbReference>
<dbReference type="SMART" id="SM00382">
    <property type="entry name" value="AAA"/>
    <property type="match status" value="1"/>
</dbReference>
<dbReference type="CDD" id="cd07346">
    <property type="entry name" value="ABC_6TM_exporters"/>
    <property type="match status" value="1"/>
</dbReference>
<dbReference type="Gene3D" id="1.20.1560.10">
    <property type="entry name" value="ABC transporter type 1, transmembrane domain"/>
    <property type="match status" value="1"/>
</dbReference>
<dbReference type="InterPro" id="IPR003439">
    <property type="entry name" value="ABC_transporter-like_ATP-bd"/>
</dbReference>
<organism evidence="12 13">
    <name type="scientific">Vallitalea pronyensis</name>
    <dbReference type="NCBI Taxonomy" id="1348613"/>
    <lineage>
        <taxon>Bacteria</taxon>
        <taxon>Bacillati</taxon>
        <taxon>Bacillota</taxon>
        <taxon>Clostridia</taxon>
        <taxon>Lachnospirales</taxon>
        <taxon>Vallitaleaceae</taxon>
        <taxon>Vallitalea</taxon>
    </lineage>
</organism>
<dbReference type="Pfam" id="PF00005">
    <property type="entry name" value="ABC_tran"/>
    <property type="match status" value="1"/>
</dbReference>
<dbReference type="GO" id="GO:0005524">
    <property type="term" value="F:ATP binding"/>
    <property type="evidence" value="ECO:0007669"/>
    <property type="project" value="UniProtKB-KW"/>
</dbReference>
<feature type="transmembrane region" description="Helical" evidence="9">
    <location>
        <begin position="6"/>
        <end position="23"/>
    </location>
</feature>
<keyword evidence="13" id="KW-1185">Reference proteome</keyword>
<dbReference type="PROSITE" id="PS50929">
    <property type="entry name" value="ABC_TM1F"/>
    <property type="match status" value="1"/>
</dbReference>
<evidence type="ECO:0000313" key="13">
    <source>
        <dbReference type="Proteomes" id="UP000683246"/>
    </source>
</evidence>
<evidence type="ECO:0000313" key="12">
    <source>
        <dbReference type="EMBL" id="QUI25649.1"/>
    </source>
</evidence>
<dbReference type="KEGG" id="vpy:HZI73_08990"/>
<dbReference type="InterPro" id="IPR011527">
    <property type="entry name" value="ABC1_TM_dom"/>
</dbReference>
<dbReference type="PANTHER" id="PTHR43394:SF1">
    <property type="entry name" value="ATP-BINDING CASSETTE SUB-FAMILY B MEMBER 10, MITOCHONDRIAL"/>
    <property type="match status" value="1"/>
</dbReference>
<evidence type="ECO:0000256" key="3">
    <source>
        <dbReference type="ARBA" id="ARBA00022475"/>
    </source>
</evidence>
<reference evidence="12" key="1">
    <citation type="submission" date="2020-07" db="EMBL/GenBank/DDBJ databases">
        <title>Vallitalea pronyensis genome.</title>
        <authorList>
            <person name="Postec A."/>
        </authorList>
    </citation>
    <scope>NUCLEOTIDE SEQUENCE</scope>
    <source>
        <strain evidence="12">FatNI3</strain>
    </source>
</reference>
<evidence type="ECO:0000256" key="2">
    <source>
        <dbReference type="ARBA" id="ARBA00022448"/>
    </source>
</evidence>
<dbReference type="InterPro" id="IPR036640">
    <property type="entry name" value="ABC1_TM_sf"/>
</dbReference>
<dbReference type="EMBL" id="CP058649">
    <property type="protein sequence ID" value="QUI25649.1"/>
    <property type="molecule type" value="Genomic_DNA"/>
</dbReference>
<protein>
    <submittedName>
        <fullName evidence="12">ABC transporter ATP-binding protein</fullName>
    </submittedName>
</protein>
<keyword evidence="8 9" id="KW-0472">Membrane</keyword>
<feature type="transmembrane region" description="Helical" evidence="9">
    <location>
        <begin position="249"/>
        <end position="266"/>
    </location>
</feature>
<gene>
    <name evidence="12" type="ORF">HZI73_08990</name>
</gene>
<dbReference type="InterPro" id="IPR003593">
    <property type="entry name" value="AAA+_ATPase"/>
</dbReference>
<name>A0A8J8SJL1_9FIRM</name>
<keyword evidence="7 9" id="KW-1133">Transmembrane helix</keyword>
<evidence type="ECO:0000256" key="9">
    <source>
        <dbReference type="SAM" id="Phobius"/>
    </source>
</evidence>
<evidence type="ECO:0000259" key="10">
    <source>
        <dbReference type="PROSITE" id="PS50893"/>
    </source>
</evidence>
<feature type="transmembrane region" description="Helical" evidence="9">
    <location>
        <begin position="217"/>
        <end position="242"/>
    </location>
</feature>
<feature type="domain" description="ABC transmembrane type-1" evidence="11">
    <location>
        <begin position="1"/>
        <end position="272"/>
    </location>
</feature>
<dbReference type="Gene3D" id="3.40.50.300">
    <property type="entry name" value="P-loop containing nucleotide triphosphate hydrolases"/>
    <property type="match status" value="1"/>
</dbReference>
<evidence type="ECO:0000256" key="5">
    <source>
        <dbReference type="ARBA" id="ARBA00022741"/>
    </source>
</evidence>
<dbReference type="GO" id="GO:0015421">
    <property type="term" value="F:ABC-type oligopeptide transporter activity"/>
    <property type="evidence" value="ECO:0007669"/>
    <property type="project" value="TreeGrafter"/>
</dbReference>
<evidence type="ECO:0000256" key="1">
    <source>
        <dbReference type="ARBA" id="ARBA00004651"/>
    </source>
</evidence>
<dbReference type="SUPFAM" id="SSF90123">
    <property type="entry name" value="ABC transporter transmembrane region"/>
    <property type="match status" value="1"/>
</dbReference>
<dbReference type="GO" id="GO:0016887">
    <property type="term" value="F:ATP hydrolysis activity"/>
    <property type="evidence" value="ECO:0007669"/>
    <property type="project" value="InterPro"/>
</dbReference>
<accession>A0A8J8SJL1</accession>
<sequence length="558" mass="62427">MMISVTAGIIPIFIVMNIIRMLSTQSATLKGIVLSGVIVGICQITKALFYALSMWQAHDFAYTSLAKIRLDMIEHLKKLPLGFFHKRKVGDLTHIMNHDVDQIELYLAHGLPEITVAILIPSIIAISLLFMDWRLGLALISTVPLVLIYQVILNKLIAGLFTHYTKSTKRMSEDLLEYIATIPVVKAFSREERRTNRVLDGMHNYIKWVKKMVTTTAFPMVFSNMLMEGGLVVLAIIGSMLLRDGKIDAHTFVLAIILGGLFSTTLSKLPTFHHIGIIYKNSASRIQSIMDVKPMKKHPHHNHISGDDIVLKDVSFGYEKDQYILNHVDVVFKKNSVNAIVGTSGSGKTTLANLLMGFWQPQKGQISIHGQPIDTISEQDLSNLMSMVQQETYLFNMSIKDNIKIGNKDASDEHVIQVAKRAQIHHMIMDLPKGYDTLVGESGAKLSGGEKQRLSIARTMLKDTPIIILDEATSAIDASNEYLIQKALDHLSQHKTIITIAHHIHTIKKADQIIVMDNGSILAKGTHDHLMKSCSLYKKMVEEQSSVDNWQIKEVVNI</sequence>
<dbReference type="Proteomes" id="UP000683246">
    <property type="component" value="Chromosome"/>
</dbReference>
<dbReference type="InterPro" id="IPR027417">
    <property type="entry name" value="P-loop_NTPase"/>
</dbReference>
<comment type="subcellular location">
    <subcellularLocation>
        <location evidence="1">Cell membrane</location>
        <topology evidence="1">Multi-pass membrane protein</topology>
    </subcellularLocation>
</comment>
<evidence type="ECO:0000256" key="7">
    <source>
        <dbReference type="ARBA" id="ARBA00022989"/>
    </source>
</evidence>
<keyword evidence="3" id="KW-1003">Cell membrane</keyword>
<proteinExistence type="predicted"/>
<evidence type="ECO:0000256" key="4">
    <source>
        <dbReference type="ARBA" id="ARBA00022692"/>
    </source>
</evidence>
<feature type="transmembrane region" description="Helical" evidence="9">
    <location>
        <begin position="106"/>
        <end position="130"/>
    </location>
</feature>
<dbReference type="GO" id="GO:0005886">
    <property type="term" value="C:plasma membrane"/>
    <property type="evidence" value="ECO:0007669"/>
    <property type="project" value="UniProtKB-SubCell"/>
</dbReference>
<keyword evidence="6 12" id="KW-0067">ATP-binding</keyword>
<evidence type="ECO:0000259" key="11">
    <source>
        <dbReference type="PROSITE" id="PS50929"/>
    </source>
</evidence>
<keyword evidence="5" id="KW-0547">Nucleotide-binding</keyword>
<keyword evidence="2" id="KW-0813">Transport</keyword>
<dbReference type="SUPFAM" id="SSF52540">
    <property type="entry name" value="P-loop containing nucleoside triphosphate hydrolases"/>
    <property type="match status" value="1"/>
</dbReference>
<dbReference type="AlphaFoldDB" id="A0A8J8SJL1"/>
<dbReference type="Pfam" id="PF00664">
    <property type="entry name" value="ABC_membrane"/>
    <property type="match status" value="1"/>
</dbReference>
<dbReference type="InterPro" id="IPR017871">
    <property type="entry name" value="ABC_transporter-like_CS"/>
</dbReference>
<dbReference type="PROSITE" id="PS50893">
    <property type="entry name" value="ABC_TRANSPORTER_2"/>
    <property type="match status" value="1"/>
</dbReference>
<evidence type="ECO:0000256" key="8">
    <source>
        <dbReference type="ARBA" id="ARBA00023136"/>
    </source>
</evidence>
<feature type="domain" description="ABC transporter" evidence="10">
    <location>
        <begin position="309"/>
        <end position="543"/>
    </location>
</feature>
<dbReference type="PANTHER" id="PTHR43394">
    <property type="entry name" value="ATP-DEPENDENT PERMEASE MDL1, MITOCHONDRIAL"/>
    <property type="match status" value="1"/>
</dbReference>
<keyword evidence="4 9" id="KW-0812">Transmembrane</keyword>
<feature type="transmembrane region" description="Helical" evidence="9">
    <location>
        <begin position="32"/>
        <end position="52"/>
    </location>
</feature>
<evidence type="ECO:0000256" key="6">
    <source>
        <dbReference type="ARBA" id="ARBA00022840"/>
    </source>
</evidence>
<dbReference type="InterPro" id="IPR039421">
    <property type="entry name" value="Type_1_exporter"/>
</dbReference>
<dbReference type="FunFam" id="3.40.50.300:FF:000221">
    <property type="entry name" value="Multidrug ABC transporter ATP-binding protein"/>
    <property type="match status" value="1"/>
</dbReference>
<feature type="transmembrane region" description="Helical" evidence="9">
    <location>
        <begin position="137"/>
        <end position="161"/>
    </location>
</feature>